<organism evidence="1 2">
    <name type="scientific">Chlorobium phaeovibrioides</name>
    <dbReference type="NCBI Taxonomy" id="1094"/>
    <lineage>
        <taxon>Bacteria</taxon>
        <taxon>Pseudomonadati</taxon>
        <taxon>Chlorobiota</taxon>
        <taxon>Chlorobiia</taxon>
        <taxon>Chlorobiales</taxon>
        <taxon>Chlorobiaceae</taxon>
        <taxon>Chlorobium/Pelodictyon group</taxon>
        <taxon>Chlorobium</taxon>
    </lineage>
</organism>
<dbReference type="RefSeq" id="WP_151419144.1">
    <property type="nucleotide sequence ID" value="NZ_VMRG01000001.1"/>
</dbReference>
<comment type="caution">
    <text evidence="1">The sequence shown here is derived from an EMBL/GenBank/DDBJ whole genome shotgun (WGS) entry which is preliminary data.</text>
</comment>
<dbReference type="GO" id="GO:0016740">
    <property type="term" value="F:transferase activity"/>
    <property type="evidence" value="ECO:0007669"/>
    <property type="project" value="UniProtKB-KW"/>
</dbReference>
<dbReference type="Proteomes" id="UP000327458">
    <property type="component" value="Unassembled WGS sequence"/>
</dbReference>
<protein>
    <submittedName>
        <fullName evidence="1">Glycosyltransferase family 2 protein</fullName>
    </submittedName>
</protein>
<keyword evidence="1" id="KW-0808">Transferase</keyword>
<evidence type="ECO:0000313" key="1">
    <source>
        <dbReference type="EMBL" id="KAA6232075.1"/>
    </source>
</evidence>
<accession>A0A5M8ICH4</accession>
<dbReference type="Gene3D" id="3.90.550.10">
    <property type="entry name" value="Spore Coat Polysaccharide Biosynthesis Protein SpsA, Chain A"/>
    <property type="match status" value="1"/>
</dbReference>
<dbReference type="InterPro" id="IPR029044">
    <property type="entry name" value="Nucleotide-diphossugar_trans"/>
</dbReference>
<reference evidence="1 2" key="1">
    <citation type="submission" date="2019-07" db="EMBL/GenBank/DDBJ databases">
        <title>Draft genome Sequence of Chlorobium phaeovibrioides sp. strain PhvTcv-s14, from the Phylum Chlorobi.</title>
        <authorList>
            <person name="Babenko V."/>
            <person name="Boldyreva D."/>
            <person name="Kanygina A."/>
            <person name="Selezneva O."/>
            <person name="Akopiyan T."/>
            <person name="Lunina O."/>
        </authorList>
    </citation>
    <scope>NUCLEOTIDE SEQUENCE [LARGE SCALE GENOMIC DNA]</scope>
    <source>
        <strain evidence="1 2">GrTcv12</strain>
    </source>
</reference>
<gene>
    <name evidence="1" type="ORF">FP507_02400</name>
</gene>
<name>A0A5M8ICH4_CHLPH</name>
<dbReference type="SUPFAM" id="SSF53448">
    <property type="entry name" value="Nucleotide-diphospho-sugar transferases"/>
    <property type="match status" value="1"/>
</dbReference>
<dbReference type="EMBL" id="VMRG01000001">
    <property type="protein sequence ID" value="KAA6232075.1"/>
    <property type="molecule type" value="Genomic_DNA"/>
</dbReference>
<dbReference type="AlphaFoldDB" id="A0A5M8ICH4"/>
<proteinExistence type="predicted"/>
<evidence type="ECO:0000313" key="2">
    <source>
        <dbReference type="Proteomes" id="UP000327458"/>
    </source>
</evidence>
<sequence>MRSPVLFLTYKRFRTAEPVFEAIRQAKPPRLYFASNAPNPANEGEDQLVQKVRNLLKLVDWPCEVYTLFHEKYFAVKYSIPTAIDWFFEHEEEGIILEDDVLPHPDFFMFCETLLHRYAEDHRVWMITGDNFQDGQKRGSGSYYFSRYTHIWGWATWRRAWKHYDIDISYWKEWNKSDAWRQLWSDNVERHYWEKIFNRMFDHGIDTWDYQWTASAWYHGGLTATPNVNLVSNIGFGEDATHTTSASSSHAEIPVQSLGELMHPAKIEQDKNADRYAFNHAFGGRTQRFPWVLVSFPKCVVGYLYRRLKQSFR</sequence>